<dbReference type="Proteomes" id="UP000284120">
    <property type="component" value="Unassembled WGS sequence"/>
</dbReference>
<dbReference type="RefSeq" id="WP_113647453.1">
    <property type="nucleotide sequence ID" value="NZ_QMHN01000003.1"/>
</dbReference>
<keyword evidence="2" id="KW-1185">Reference proteome</keyword>
<protein>
    <submittedName>
        <fullName evidence="1">Uncharacterized protein</fullName>
    </submittedName>
</protein>
<evidence type="ECO:0000313" key="1">
    <source>
        <dbReference type="EMBL" id="RWU07545.1"/>
    </source>
</evidence>
<dbReference type="AlphaFoldDB" id="A0A3S3SUB7"/>
<evidence type="ECO:0000313" key="2">
    <source>
        <dbReference type="Proteomes" id="UP000284120"/>
    </source>
</evidence>
<reference evidence="1 2" key="1">
    <citation type="submission" date="2018-06" db="EMBL/GenBank/DDBJ databases">
        <title>Pedobacter endophyticus sp. nov., an endophytic bacterium isolated from a leaf of Triticum aestivum.</title>
        <authorList>
            <person name="Zhang L."/>
        </authorList>
    </citation>
    <scope>NUCLEOTIDE SEQUENCE [LARGE SCALE GENOMIC DNA]</scope>
    <source>
        <strain evidence="1 2">CM134L-2</strain>
    </source>
</reference>
<comment type="caution">
    <text evidence="1">The sequence shown here is derived from an EMBL/GenBank/DDBJ whole genome shotgun (WGS) entry which is preliminary data.</text>
</comment>
<name>A0A3S3SUB7_9SPHI</name>
<organism evidence="1 2">
    <name type="scientific">Pedobacter chitinilyticus</name>
    <dbReference type="NCBI Taxonomy" id="2233776"/>
    <lineage>
        <taxon>Bacteria</taxon>
        <taxon>Pseudomonadati</taxon>
        <taxon>Bacteroidota</taxon>
        <taxon>Sphingobacteriia</taxon>
        <taxon>Sphingobacteriales</taxon>
        <taxon>Sphingobacteriaceae</taxon>
        <taxon>Pedobacter</taxon>
    </lineage>
</organism>
<accession>A0A3S3SUB7</accession>
<sequence length="97" mass="10766">MLARKVLLQIGKTISQTRKTSLQVGKISLLARKIVLQVGKTISQTRKTSLQVGKVSLLARKVLLQIGKLAVLYRNPRKRARTPSPQCYKTIALTAVE</sequence>
<dbReference type="EMBL" id="SAYW01000003">
    <property type="protein sequence ID" value="RWU07545.1"/>
    <property type="molecule type" value="Genomic_DNA"/>
</dbReference>
<gene>
    <name evidence="1" type="ORF">DPV69_11195</name>
</gene>
<proteinExistence type="predicted"/>